<proteinExistence type="predicted"/>
<sequence>MTRMYNEVITDEQYLIANKNGISRRNVYQRVNEYGWPIEKAITQPLLNTKKKKTDRALMLLAESNGINYGTYRQRIKDGMDPREAAIKPTVKHIELQIALDNGIGIETFYTRIRRGMTPYEAATKPLKNRKFSEEYKEELKIAKRNGITYQKFYNRVVNLGFDPMEAATKQSIKQSNSNLDIAIKNGISKNTYYQRIHNGWSEEDAMTIPVVKNKRYFSREQKENLHRSTTA</sequence>
<evidence type="ECO:0000313" key="1">
    <source>
        <dbReference type="EMBL" id="SMD65553.1"/>
    </source>
</evidence>
<dbReference type="RefSeq" id="WP_176359585.1">
    <property type="nucleotide sequence ID" value="NZ_FWZB01000019.1"/>
</dbReference>
<dbReference type="EMBL" id="FWZB01000019">
    <property type="protein sequence ID" value="SMD65553.1"/>
    <property type="molecule type" value="Genomic_DNA"/>
</dbReference>
<dbReference type="AlphaFoldDB" id="A0A1Y5YW29"/>
<gene>
    <name evidence="1" type="ORF">BACERE00191_00397</name>
</gene>
<reference evidence="2" key="1">
    <citation type="submission" date="2017-04" db="EMBL/GenBank/DDBJ databases">
        <authorList>
            <person name="Criscuolo A."/>
        </authorList>
    </citation>
    <scope>NUCLEOTIDE SEQUENCE [LARGE SCALE GENOMIC DNA]</scope>
</reference>
<protein>
    <submittedName>
        <fullName evidence="1">Uncharacterized protein</fullName>
    </submittedName>
</protein>
<evidence type="ECO:0000313" key="2">
    <source>
        <dbReference type="Proteomes" id="UP000194499"/>
    </source>
</evidence>
<accession>A0A1Y5YW29</accession>
<organism evidence="1 2">
    <name type="scientific">Bacillus pacificus</name>
    <dbReference type="NCBI Taxonomy" id="2026187"/>
    <lineage>
        <taxon>Bacteria</taxon>
        <taxon>Bacillati</taxon>
        <taxon>Bacillota</taxon>
        <taxon>Bacilli</taxon>
        <taxon>Bacillales</taxon>
        <taxon>Bacillaceae</taxon>
        <taxon>Bacillus</taxon>
        <taxon>Bacillus cereus group</taxon>
    </lineage>
</organism>
<name>A0A1Y5YW29_9BACI</name>
<dbReference type="Proteomes" id="UP000194499">
    <property type="component" value="Unassembled WGS sequence"/>
</dbReference>